<feature type="domain" description="Apple" evidence="4">
    <location>
        <begin position="23"/>
        <end position="103"/>
    </location>
</feature>
<keyword evidence="2" id="KW-1015">Disulfide bond</keyword>
<protein>
    <submittedName>
        <fullName evidence="6">Uncharacterized protein</fullName>
    </submittedName>
</protein>
<evidence type="ECO:0000256" key="1">
    <source>
        <dbReference type="ARBA" id="ARBA00022723"/>
    </source>
</evidence>
<comment type="caution">
    <text evidence="6">The sequence shown here is derived from an EMBL/GenBank/DDBJ whole genome shotgun (WGS) entry which is preliminary data.</text>
</comment>
<dbReference type="InterPro" id="IPR012314">
    <property type="entry name" value="Pept_M12B_GON-ADAMTSs"/>
</dbReference>
<reference evidence="6 7" key="1">
    <citation type="submission" date="2024-01" db="EMBL/GenBank/DDBJ databases">
        <title>The genome of the rayed Mediterranean limpet Patella caerulea (Linnaeus, 1758).</title>
        <authorList>
            <person name="Anh-Thu Weber A."/>
            <person name="Halstead-Nussloch G."/>
        </authorList>
    </citation>
    <scope>NUCLEOTIDE SEQUENCE [LARGE SCALE GENOMIC DNA]</scope>
    <source>
        <strain evidence="6">AATW-2023a</strain>
        <tissue evidence="6">Whole specimen</tissue>
    </source>
</reference>
<evidence type="ECO:0000313" key="7">
    <source>
        <dbReference type="Proteomes" id="UP001347796"/>
    </source>
</evidence>
<feature type="domain" description="GON" evidence="5">
    <location>
        <begin position="192"/>
        <end position="392"/>
    </location>
</feature>
<dbReference type="Pfam" id="PF08685">
    <property type="entry name" value="GON"/>
    <property type="match status" value="1"/>
</dbReference>
<dbReference type="GO" id="GO:0004222">
    <property type="term" value="F:metalloendopeptidase activity"/>
    <property type="evidence" value="ECO:0007669"/>
    <property type="project" value="InterPro"/>
</dbReference>
<evidence type="ECO:0000259" key="5">
    <source>
        <dbReference type="PROSITE" id="PS51046"/>
    </source>
</evidence>
<dbReference type="InterPro" id="IPR003609">
    <property type="entry name" value="Pan_app"/>
</dbReference>
<keyword evidence="1" id="KW-0479">Metal-binding</keyword>
<evidence type="ECO:0000313" key="6">
    <source>
        <dbReference type="EMBL" id="KAK6187366.1"/>
    </source>
</evidence>
<name>A0AAN8K0Z1_PATCE</name>
<dbReference type="InterPro" id="IPR035976">
    <property type="entry name" value="Sushi/SCR/CCP_sf"/>
</dbReference>
<dbReference type="PROSITE" id="PS51046">
    <property type="entry name" value="GON"/>
    <property type="match status" value="1"/>
</dbReference>
<dbReference type="Gene3D" id="2.10.70.10">
    <property type="entry name" value="Complement Module, domain 1"/>
    <property type="match status" value="1"/>
</dbReference>
<evidence type="ECO:0000256" key="3">
    <source>
        <dbReference type="SAM" id="SignalP"/>
    </source>
</evidence>
<dbReference type="Proteomes" id="UP001347796">
    <property type="component" value="Unassembled WGS sequence"/>
</dbReference>
<dbReference type="AlphaFoldDB" id="A0AAN8K0Z1"/>
<evidence type="ECO:0000259" key="4">
    <source>
        <dbReference type="PROSITE" id="PS50948"/>
    </source>
</evidence>
<proteinExistence type="predicted"/>
<feature type="chain" id="PRO_5043041857" evidence="3">
    <location>
        <begin position="20"/>
        <end position="409"/>
    </location>
</feature>
<dbReference type="Pfam" id="PF00024">
    <property type="entry name" value="PAN_1"/>
    <property type="match status" value="1"/>
</dbReference>
<sequence length="409" mass="45447">MTMYVVYVFAVLYPCNVYLQLTCTALSNINPVYINQKLNGYTIKKFPAEGLMICARECLVQTNCLSFNFDLTSGGCELNRIEANTSNSPLVSMIGTVYALKVDWVNEITELCQHVNCPPKYKCIVELNGTKCVLVDCGEPPIIMFGNKERLNGTAFGDTATYTCSGVEVFSEVINLQCSNLTGEWEGGRCRRVASCEDVKLCSSGHVDGEYWLYPMVYGNTNRVKIYCHNLTSEAPSEYITLPQGNEHFYPASENIYNEDQITCKTVIRTKLRAGSSVFDKVGVDVETMVIRQTDYQFAQVDWGLNSPYGDARDCSLYHPLCDNSTVGYFEMNTTNTGLVIDPTIEWLPFGWAGQLKYFNRSSANTVIEVVCGGYCGGCKPQSDLRLQIDPDVALDDNLATTVSCISNV</sequence>
<evidence type="ECO:0000256" key="2">
    <source>
        <dbReference type="ARBA" id="ARBA00023157"/>
    </source>
</evidence>
<dbReference type="EMBL" id="JAZGQO010000004">
    <property type="protein sequence ID" value="KAK6187366.1"/>
    <property type="molecule type" value="Genomic_DNA"/>
</dbReference>
<accession>A0AAN8K0Z1</accession>
<dbReference type="SMART" id="SM00473">
    <property type="entry name" value="PAN_AP"/>
    <property type="match status" value="1"/>
</dbReference>
<keyword evidence="3" id="KW-0732">Signal</keyword>
<keyword evidence="7" id="KW-1185">Reference proteome</keyword>
<dbReference type="SUPFAM" id="SSF57414">
    <property type="entry name" value="Hairpin loop containing domain-like"/>
    <property type="match status" value="1"/>
</dbReference>
<organism evidence="6 7">
    <name type="scientific">Patella caerulea</name>
    <name type="common">Rayed Mediterranean limpet</name>
    <dbReference type="NCBI Taxonomy" id="87958"/>
    <lineage>
        <taxon>Eukaryota</taxon>
        <taxon>Metazoa</taxon>
        <taxon>Spiralia</taxon>
        <taxon>Lophotrochozoa</taxon>
        <taxon>Mollusca</taxon>
        <taxon>Gastropoda</taxon>
        <taxon>Patellogastropoda</taxon>
        <taxon>Patelloidea</taxon>
        <taxon>Patellidae</taxon>
        <taxon>Patella</taxon>
    </lineage>
</organism>
<feature type="signal peptide" evidence="3">
    <location>
        <begin position="1"/>
        <end position="19"/>
    </location>
</feature>
<dbReference type="SUPFAM" id="SSF57535">
    <property type="entry name" value="Complement control module/SCR domain"/>
    <property type="match status" value="1"/>
</dbReference>
<gene>
    <name evidence="6" type="ORF">SNE40_005414</name>
</gene>
<dbReference type="GO" id="GO:0008270">
    <property type="term" value="F:zinc ion binding"/>
    <property type="evidence" value="ECO:0007669"/>
    <property type="project" value="InterPro"/>
</dbReference>
<dbReference type="PROSITE" id="PS50948">
    <property type="entry name" value="PAN"/>
    <property type="match status" value="1"/>
</dbReference>